<keyword evidence="2" id="KW-0472">Membrane</keyword>
<name>A0A1L8CKZ0_9PROT</name>
<comment type="caution">
    <text evidence="5">The sequence shown here is derived from an EMBL/GenBank/DDBJ whole genome shotgun (WGS) entry which is preliminary data.</text>
</comment>
<dbReference type="GO" id="GO:0016020">
    <property type="term" value="C:membrane"/>
    <property type="evidence" value="ECO:0007669"/>
    <property type="project" value="UniProtKB-SubCell"/>
</dbReference>
<dbReference type="RefSeq" id="WP_072658692.1">
    <property type="nucleotide sequence ID" value="NZ_BDFD01000002.1"/>
</dbReference>
<feature type="signal peptide" evidence="3">
    <location>
        <begin position="1"/>
        <end position="24"/>
    </location>
</feature>
<dbReference type="EMBL" id="BDFD01000002">
    <property type="protein sequence ID" value="GAV19519.1"/>
    <property type="molecule type" value="Genomic_DNA"/>
</dbReference>
<feature type="chain" id="PRO_5012521497" description="POTRA domain-containing protein" evidence="3">
    <location>
        <begin position="25"/>
        <end position="251"/>
    </location>
</feature>
<evidence type="ECO:0000256" key="1">
    <source>
        <dbReference type="ARBA" id="ARBA00004370"/>
    </source>
</evidence>
<dbReference type="STRING" id="1921010.MMIC_P0453"/>
<proteinExistence type="predicted"/>
<dbReference type="Proteomes" id="UP000231632">
    <property type="component" value="Unassembled WGS sequence"/>
</dbReference>
<evidence type="ECO:0000256" key="2">
    <source>
        <dbReference type="ARBA" id="ARBA00023136"/>
    </source>
</evidence>
<reference evidence="5 6" key="1">
    <citation type="journal article" date="2017" name="Arch. Microbiol.">
        <title>Mariprofundus micogutta sp. nov., a novel iron-oxidizing zetaproteobacterium isolated from a deep-sea hydrothermal field at the Bayonnaise knoll of the Izu-Ogasawara arc, and a description of Mariprofundales ord. nov. and Zetaproteobacteria classis nov.</title>
        <authorList>
            <person name="Makita H."/>
            <person name="Tanaka E."/>
            <person name="Mitsunobu S."/>
            <person name="Miyazaki M."/>
            <person name="Nunoura T."/>
            <person name="Uematsu K."/>
            <person name="Takaki Y."/>
            <person name="Nishi S."/>
            <person name="Shimamura S."/>
            <person name="Takai K."/>
        </authorList>
    </citation>
    <scope>NUCLEOTIDE SEQUENCE [LARGE SCALE GENOMIC DNA]</scope>
    <source>
        <strain evidence="5 6">ET2</strain>
    </source>
</reference>
<dbReference type="PROSITE" id="PS51779">
    <property type="entry name" value="POTRA"/>
    <property type="match status" value="1"/>
</dbReference>
<dbReference type="AlphaFoldDB" id="A0A1L8CKZ0"/>
<organism evidence="5 6">
    <name type="scientific">Mariprofundus micogutta</name>
    <dbReference type="NCBI Taxonomy" id="1921010"/>
    <lineage>
        <taxon>Bacteria</taxon>
        <taxon>Pseudomonadati</taxon>
        <taxon>Pseudomonadota</taxon>
        <taxon>Candidatius Mariprofundia</taxon>
        <taxon>Mariprofundales</taxon>
        <taxon>Mariprofundaceae</taxon>
        <taxon>Mariprofundus</taxon>
    </lineage>
</organism>
<dbReference type="InterPro" id="IPR034746">
    <property type="entry name" value="POTRA"/>
</dbReference>
<evidence type="ECO:0000259" key="4">
    <source>
        <dbReference type="PROSITE" id="PS51779"/>
    </source>
</evidence>
<evidence type="ECO:0000313" key="6">
    <source>
        <dbReference type="Proteomes" id="UP000231632"/>
    </source>
</evidence>
<dbReference type="Gene3D" id="3.10.20.310">
    <property type="entry name" value="membrane protein fhac"/>
    <property type="match status" value="1"/>
</dbReference>
<protein>
    <recommendedName>
        <fullName evidence="4">POTRA domain-containing protein</fullName>
    </recommendedName>
</protein>
<keyword evidence="3" id="KW-0732">Signal</keyword>
<gene>
    <name evidence="5" type="ORF">MMIC_P0453</name>
</gene>
<accession>A0A1L8CKZ0</accession>
<keyword evidence="6" id="KW-1185">Reference proteome</keyword>
<sequence>MLSKLWNLCLSGLLCLCMPFSASAERAVLPWVDTGWSQLQSGEINQALSTWQQGLNNLPDKQLLGSLGTFSNLDYAIARIKRAGVDENVFMISYSGSSSQMYYVLTAQSIARNMDIRQTEMAVLKERVGMHGKLLANEAQKFKTGKTTNKALHARMPTSKKSTAKQQAILAVEESTFTINSFEVKGNKRVSTDTILLSLRDYYGSEKTPSEFNSIRRQIIDIYNMQRVYNVKVNRPQFIEDDTVLISITEL</sequence>
<feature type="domain" description="POTRA" evidence="4">
    <location>
        <begin position="177"/>
        <end position="251"/>
    </location>
</feature>
<evidence type="ECO:0000256" key="3">
    <source>
        <dbReference type="SAM" id="SignalP"/>
    </source>
</evidence>
<comment type="subcellular location">
    <subcellularLocation>
        <location evidence="1">Membrane</location>
    </subcellularLocation>
</comment>
<evidence type="ECO:0000313" key="5">
    <source>
        <dbReference type="EMBL" id="GAV19519.1"/>
    </source>
</evidence>